<feature type="compositionally biased region" description="Pro residues" evidence="1">
    <location>
        <begin position="241"/>
        <end position="253"/>
    </location>
</feature>
<accession>A0AA44ZRA3</accession>
<reference evidence="4 5" key="1">
    <citation type="submission" date="2017-11" db="EMBL/GenBank/DDBJ databases">
        <title>Sequencing the genomes of 1000 actinobacteria strains.</title>
        <authorList>
            <person name="Klenk H.-P."/>
        </authorList>
    </citation>
    <scope>NUCLEOTIDE SEQUENCE [LARGE SCALE GENOMIC DNA]</scope>
    <source>
        <strain evidence="4 5">DSM 44104</strain>
    </source>
</reference>
<evidence type="ECO:0000313" key="4">
    <source>
        <dbReference type="EMBL" id="PKB32620.1"/>
    </source>
</evidence>
<dbReference type="InterPro" id="IPR000757">
    <property type="entry name" value="Beta-glucanase-like"/>
</dbReference>
<feature type="compositionally biased region" description="Basic and acidic residues" evidence="1">
    <location>
        <begin position="77"/>
        <end position="87"/>
    </location>
</feature>
<dbReference type="Pfam" id="PF00722">
    <property type="entry name" value="Glyco_hydro_16"/>
    <property type="match status" value="1"/>
</dbReference>
<gene>
    <name evidence="4" type="ORF">ATL51_4353</name>
</gene>
<keyword evidence="2" id="KW-1133">Transmembrane helix</keyword>
<evidence type="ECO:0000256" key="2">
    <source>
        <dbReference type="SAM" id="Phobius"/>
    </source>
</evidence>
<dbReference type="InterPro" id="IPR013320">
    <property type="entry name" value="ConA-like_dom_sf"/>
</dbReference>
<proteinExistence type="predicted"/>
<feature type="region of interest" description="Disordered" evidence="1">
    <location>
        <begin position="1"/>
        <end position="191"/>
    </location>
</feature>
<evidence type="ECO:0000313" key="5">
    <source>
        <dbReference type="Proteomes" id="UP000232453"/>
    </source>
</evidence>
<feature type="compositionally biased region" description="Pro residues" evidence="1">
    <location>
        <begin position="107"/>
        <end position="119"/>
    </location>
</feature>
<dbReference type="InterPro" id="IPR050546">
    <property type="entry name" value="Glycosyl_Hydrlase_16"/>
</dbReference>
<dbReference type="PANTHER" id="PTHR10963">
    <property type="entry name" value="GLYCOSYL HYDROLASE-RELATED"/>
    <property type="match status" value="1"/>
</dbReference>
<dbReference type="PROSITE" id="PS51762">
    <property type="entry name" value="GH16_2"/>
    <property type="match status" value="1"/>
</dbReference>
<protein>
    <submittedName>
        <fullName evidence="4">Beta-glucanase (GH16 family)</fullName>
    </submittedName>
</protein>
<feature type="compositionally biased region" description="Low complexity" evidence="1">
    <location>
        <begin position="120"/>
        <end position="146"/>
    </location>
</feature>
<sequence>MSRAGERPDPSRHAAPAGSDARRPGSHRSEDRPDTADSGRHRSPEPPVDGRRAARGPVARPEDIVASTVALPAADRAPVDRVPESRRSVRGVPAPSHAAPGTRTAPDPVPGPRRAPRPPAAAQAPAVRPPVARTPVVRVPTTPEPVDATSRIRPTDRGARATVVRAEIPDGAGRADRAGRTERRERPDRAVTGLRRRIAHGTGAMALVLVAVAGLTWTVLVPPDGTAVAADPATSALDNQLPPPPPPPPPPPQQWRQVGGDEFDGSRVDRSTWSVYNSPGGFGNGLRRPSAVGVGDGLLTVTARPRATGGGVSGGVAMHDGQLYGRWEFRARTDVGNGYSPAILLWPDSERFPDDGELDMMEIPFGDRHAATAFVHYGAQNHILSTDTPGDFTQWHTFALEWLPDRITWYVDGVKKWEVTDRRAIPTTPMHLAIQLDQGPASGWIPGPDATTPDEVRLQVDWARVLAPVDDAGR</sequence>
<dbReference type="EMBL" id="PHUJ01000003">
    <property type="protein sequence ID" value="PKB32620.1"/>
    <property type="molecule type" value="Genomic_DNA"/>
</dbReference>
<dbReference type="PANTHER" id="PTHR10963:SF60">
    <property type="entry name" value="GRAM-NEGATIVE BACTERIA-BINDING PROTEIN 1-RELATED"/>
    <property type="match status" value="1"/>
</dbReference>
<feature type="transmembrane region" description="Helical" evidence="2">
    <location>
        <begin position="198"/>
        <end position="220"/>
    </location>
</feature>
<dbReference type="Proteomes" id="UP000232453">
    <property type="component" value="Unassembled WGS sequence"/>
</dbReference>
<evidence type="ECO:0000256" key="1">
    <source>
        <dbReference type="SAM" id="MobiDB-lite"/>
    </source>
</evidence>
<name>A0AA44ZRA3_PSEA5</name>
<feature type="compositionally biased region" description="Basic and acidic residues" evidence="1">
    <location>
        <begin position="173"/>
        <end position="189"/>
    </location>
</feature>
<organism evidence="4 5">
    <name type="scientific">Pseudonocardia alni</name>
    <name type="common">Amycolata alni</name>
    <dbReference type="NCBI Taxonomy" id="33907"/>
    <lineage>
        <taxon>Bacteria</taxon>
        <taxon>Bacillati</taxon>
        <taxon>Actinomycetota</taxon>
        <taxon>Actinomycetes</taxon>
        <taxon>Pseudonocardiales</taxon>
        <taxon>Pseudonocardiaceae</taxon>
        <taxon>Pseudonocardia</taxon>
    </lineage>
</organism>
<dbReference type="GO" id="GO:0004553">
    <property type="term" value="F:hydrolase activity, hydrolyzing O-glycosyl compounds"/>
    <property type="evidence" value="ECO:0007669"/>
    <property type="project" value="InterPro"/>
</dbReference>
<dbReference type="AlphaFoldDB" id="A0AA44ZRA3"/>
<feature type="compositionally biased region" description="Basic and acidic residues" evidence="1">
    <location>
        <begin position="20"/>
        <end position="52"/>
    </location>
</feature>
<feature type="compositionally biased region" description="Basic and acidic residues" evidence="1">
    <location>
        <begin position="1"/>
        <end position="12"/>
    </location>
</feature>
<dbReference type="Gene3D" id="2.60.120.200">
    <property type="match status" value="1"/>
</dbReference>
<dbReference type="SUPFAM" id="SSF49899">
    <property type="entry name" value="Concanavalin A-like lectins/glucanases"/>
    <property type="match status" value="1"/>
</dbReference>
<dbReference type="CDD" id="cd00413">
    <property type="entry name" value="Glyco_hydrolase_16"/>
    <property type="match status" value="1"/>
</dbReference>
<dbReference type="GO" id="GO:0005975">
    <property type="term" value="P:carbohydrate metabolic process"/>
    <property type="evidence" value="ECO:0007669"/>
    <property type="project" value="InterPro"/>
</dbReference>
<feature type="domain" description="GH16" evidence="3">
    <location>
        <begin position="236"/>
        <end position="471"/>
    </location>
</feature>
<evidence type="ECO:0000259" key="3">
    <source>
        <dbReference type="PROSITE" id="PS51762"/>
    </source>
</evidence>
<comment type="caution">
    <text evidence="4">The sequence shown here is derived from an EMBL/GenBank/DDBJ whole genome shotgun (WGS) entry which is preliminary data.</text>
</comment>
<keyword evidence="2" id="KW-0472">Membrane</keyword>
<feature type="region of interest" description="Disordered" evidence="1">
    <location>
        <begin position="235"/>
        <end position="270"/>
    </location>
</feature>
<keyword evidence="2" id="KW-0812">Transmembrane</keyword>